<feature type="domain" description="AP2/ERF" evidence="8">
    <location>
        <begin position="88"/>
        <end position="146"/>
    </location>
</feature>
<dbReference type="Proteomes" id="UP001159364">
    <property type="component" value="Linkage Group LG01"/>
</dbReference>
<dbReference type="InterPro" id="IPR016177">
    <property type="entry name" value="DNA-bd_dom_sf"/>
</dbReference>
<dbReference type="InterPro" id="IPR036955">
    <property type="entry name" value="AP2/ERF_dom_sf"/>
</dbReference>
<dbReference type="Pfam" id="PF00847">
    <property type="entry name" value="AP2"/>
    <property type="match status" value="1"/>
</dbReference>
<feature type="region of interest" description="Disordered" evidence="7">
    <location>
        <begin position="139"/>
        <end position="191"/>
    </location>
</feature>
<proteinExistence type="inferred from homology"/>
<accession>A0AAV8U9P9</accession>
<dbReference type="Gene3D" id="3.30.730.10">
    <property type="entry name" value="AP2/ERF domain"/>
    <property type="match status" value="1"/>
</dbReference>
<evidence type="ECO:0000256" key="4">
    <source>
        <dbReference type="ARBA" id="ARBA00023163"/>
    </source>
</evidence>
<feature type="compositionally biased region" description="Polar residues" evidence="7">
    <location>
        <begin position="174"/>
        <end position="188"/>
    </location>
</feature>
<protein>
    <recommendedName>
        <fullName evidence="8">AP2/ERF domain-containing protein</fullName>
    </recommendedName>
</protein>
<dbReference type="PANTHER" id="PTHR31194:SF62">
    <property type="entry name" value="ETHYLENE-RESPONSIVE TRANSCRIPTION FACTOR ERF118"/>
    <property type="match status" value="1"/>
</dbReference>
<comment type="similarity">
    <text evidence="6">Belongs to the AP2/ERF transcription factor family. ERF subfamily.</text>
</comment>
<dbReference type="SMART" id="SM00380">
    <property type="entry name" value="AP2"/>
    <property type="match status" value="1"/>
</dbReference>
<dbReference type="PANTHER" id="PTHR31194">
    <property type="entry name" value="SHN SHINE , DNA BINDING / TRANSCRIPTION FACTOR"/>
    <property type="match status" value="1"/>
</dbReference>
<dbReference type="PROSITE" id="PS51032">
    <property type="entry name" value="AP2_ERF"/>
    <property type="match status" value="1"/>
</dbReference>
<dbReference type="EMBL" id="JAIWQS010000001">
    <property type="protein sequence ID" value="KAJ8774690.1"/>
    <property type="molecule type" value="Genomic_DNA"/>
</dbReference>
<comment type="subcellular location">
    <subcellularLocation>
        <location evidence="1">Nucleus</location>
    </subcellularLocation>
</comment>
<dbReference type="PRINTS" id="PR00367">
    <property type="entry name" value="ETHRSPELEMNT"/>
</dbReference>
<sequence length="289" mass="32183">MKRVRVIYHDPYATDYDSSDDDSVRDRKTKRIVREISLPPVVFPETKTLEPESSSQDSNSSGKTRNKKRRVLAKTPVLASAVEAAPKKPVGVRQRKWGKWAAEIRNPVTKVRQWLGTYNTLEEAAQAYEAKKREYEAMAASASDKSRNVLSSSSSPADSENNTKKETASDDSESTFSHTSPFSGTSASGYPVEDITNPDLSFISNPSEIEKDLNFGLDFSTLIDEFGRLAGDYCGIDDLDICGLGGTDPLLLPSELPDYDFEFGNEEFGYLDDFHHHQQKQQPLNIVCP</sequence>
<feature type="region of interest" description="Disordered" evidence="7">
    <location>
        <begin position="42"/>
        <end position="74"/>
    </location>
</feature>
<keyword evidence="10" id="KW-1185">Reference proteome</keyword>
<keyword evidence="4" id="KW-0804">Transcription</keyword>
<keyword evidence="5" id="KW-0539">Nucleus</keyword>
<evidence type="ECO:0000313" key="10">
    <source>
        <dbReference type="Proteomes" id="UP001159364"/>
    </source>
</evidence>
<evidence type="ECO:0000256" key="3">
    <source>
        <dbReference type="ARBA" id="ARBA00023125"/>
    </source>
</evidence>
<evidence type="ECO:0000256" key="5">
    <source>
        <dbReference type="ARBA" id="ARBA00023242"/>
    </source>
</evidence>
<dbReference type="GO" id="GO:0009877">
    <property type="term" value="P:nodulation"/>
    <property type="evidence" value="ECO:0007669"/>
    <property type="project" value="UniProtKB-ARBA"/>
</dbReference>
<dbReference type="CDD" id="cd00018">
    <property type="entry name" value="AP2"/>
    <property type="match status" value="1"/>
</dbReference>
<comment type="caution">
    <text evidence="9">The sequence shown here is derived from an EMBL/GenBank/DDBJ whole genome shotgun (WGS) entry which is preliminary data.</text>
</comment>
<dbReference type="InterPro" id="IPR001471">
    <property type="entry name" value="AP2/ERF_dom"/>
</dbReference>
<evidence type="ECO:0000256" key="1">
    <source>
        <dbReference type="ARBA" id="ARBA00004123"/>
    </source>
</evidence>
<name>A0AAV8U9P9_9ROSI</name>
<evidence type="ECO:0000313" key="9">
    <source>
        <dbReference type="EMBL" id="KAJ8774690.1"/>
    </source>
</evidence>
<evidence type="ECO:0000256" key="7">
    <source>
        <dbReference type="SAM" id="MobiDB-lite"/>
    </source>
</evidence>
<gene>
    <name evidence="9" type="ORF">K2173_017136</name>
</gene>
<evidence type="ECO:0000259" key="8">
    <source>
        <dbReference type="PROSITE" id="PS51032"/>
    </source>
</evidence>
<dbReference type="SUPFAM" id="SSF54171">
    <property type="entry name" value="DNA-binding domain"/>
    <property type="match status" value="1"/>
</dbReference>
<dbReference type="AlphaFoldDB" id="A0AAV8U9P9"/>
<evidence type="ECO:0000256" key="6">
    <source>
        <dbReference type="ARBA" id="ARBA00024343"/>
    </source>
</evidence>
<keyword evidence="3" id="KW-0238">DNA-binding</keyword>
<dbReference type="FunFam" id="3.30.730.10:FF:000005">
    <property type="entry name" value="ethylene-responsive transcription factor RAP2-11"/>
    <property type="match status" value="1"/>
</dbReference>
<organism evidence="9 10">
    <name type="scientific">Erythroxylum novogranatense</name>
    <dbReference type="NCBI Taxonomy" id="1862640"/>
    <lineage>
        <taxon>Eukaryota</taxon>
        <taxon>Viridiplantae</taxon>
        <taxon>Streptophyta</taxon>
        <taxon>Embryophyta</taxon>
        <taxon>Tracheophyta</taxon>
        <taxon>Spermatophyta</taxon>
        <taxon>Magnoliopsida</taxon>
        <taxon>eudicotyledons</taxon>
        <taxon>Gunneridae</taxon>
        <taxon>Pentapetalae</taxon>
        <taxon>rosids</taxon>
        <taxon>fabids</taxon>
        <taxon>Malpighiales</taxon>
        <taxon>Erythroxylaceae</taxon>
        <taxon>Erythroxylum</taxon>
    </lineage>
</organism>
<dbReference type="GO" id="GO:0003700">
    <property type="term" value="F:DNA-binding transcription factor activity"/>
    <property type="evidence" value="ECO:0007669"/>
    <property type="project" value="InterPro"/>
</dbReference>
<reference evidence="9 10" key="1">
    <citation type="submission" date="2021-09" db="EMBL/GenBank/DDBJ databases">
        <title>Genomic insights and catalytic innovation underlie evolution of tropane alkaloids biosynthesis.</title>
        <authorList>
            <person name="Wang Y.-J."/>
            <person name="Tian T."/>
            <person name="Huang J.-P."/>
            <person name="Huang S.-X."/>
        </authorList>
    </citation>
    <scope>NUCLEOTIDE SEQUENCE [LARGE SCALE GENOMIC DNA]</scope>
    <source>
        <strain evidence="9">KIB-2018</strain>
        <tissue evidence="9">Leaf</tissue>
    </source>
</reference>
<dbReference type="InterPro" id="IPR050913">
    <property type="entry name" value="AP2/ERF_ERF"/>
</dbReference>
<dbReference type="GO" id="GO:0005634">
    <property type="term" value="C:nucleus"/>
    <property type="evidence" value="ECO:0007669"/>
    <property type="project" value="UniProtKB-SubCell"/>
</dbReference>
<keyword evidence="2" id="KW-0805">Transcription regulation</keyword>
<dbReference type="GO" id="GO:0003677">
    <property type="term" value="F:DNA binding"/>
    <property type="evidence" value="ECO:0007669"/>
    <property type="project" value="UniProtKB-KW"/>
</dbReference>
<evidence type="ECO:0000256" key="2">
    <source>
        <dbReference type="ARBA" id="ARBA00023015"/>
    </source>
</evidence>